<dbReference type="InterPro" id="IPR014722">
    <property type="entry name" value="Rib_uL2_dom2"/>
</dbReference>
<evidence type="ECO:0000256" key="11">
    <source>
        <dbReference type="SAM" id="MobiDB-lite"/>
    </source>
</evidence>
<reference evidence="13" key="1">
    <citation type="journal article" date="2022" name="Int. J. Syst. Evol. Microbiol.">
        <title>Pseudomonas aegrilactucae sp. nov. and Pseudomonas morbosilactucae sp. nov., pathogens causing bacterial rot of lettuce in Japan.</title>
        <authorList>
            <person name="Sawada H."/>
            <person name="Fujikawa T."/>
            <person name="Satou M."/>
        </authorList>
    </citation>
    <scope>NUCLEOTIDE SEQUENCE</scope>
    <source>
        <strain evidence="13">0166_1</strain>
    </source>
</reference>
<dbReference type="CDD" id="cd06089">
    <property type="entry name" value="KOW_RPL26"/>
    <property type="match status" value="1"/>
</dbReference>
<keyword evidence="5 9" id="KW-0689">Ribosomal protein</keyword>
<dbReference type="PROSITE" id="PS01108">
    <property type="entry name" value="RIBOSOMAL_L24"/>
    <property type="match status" value="1"/>
</dbReference>
<evidence type="ECO:0000256" key="1">
    <source>
        <dbReference type="ARBA" id="ARBA00004072"/>
    </source>
</evidence>
<dbReference type="EMBL" id="CP087164">
    <property type="protein sequence ID" value="UGS38257.1"/>
    <property type="molecule type" value="Genomic_DNA"/>
</dbReference>
<comment type="function">
    <text evidence="8 9">One of the proteins that surrounds the polypeptide exit tunnel on the outside of the subunit.</text>
</comment>
<dbReference type="GO" id="GO:0005840">
    <property type="term" value="C:ribosome"/>
    <property type="evidence" value="ECO:0007669"/>
    <property type="project" value="UniProtKB-KW"/>
</dbReference>
<name>A0A9E6Y2B3_9ACTN</name>
<evidence type="ECO:0000259" key="12">
    <source>
        <dbReference type="SMART" id="SM00739"/>
    </source>
</evidence>
<dbReference type="InterPro" id="IPR005824">
    <property type="entry name" value="KOW"/>
</dbReference>
<feature type="region of interest" description="Disordered" evidence="11">
    <location>
        <begin position="82"/>
        <end position="108"/>
    </location>
</feature>
<dbReference type="FunFam" id="2.30.30.30:FF:000004">
    <property type="entry name" value="50S ribosomal protein L24"/>
    <property type="match status" value="1"/>
</dbReference>
<dbReference type="InterPro" id="IPR008991">
    <property type="entry name" value="Translation_prot_SH3-like_sf"/>
</dbReference>
<comment type="function">
    <text evidence="1 9">One of two assembly initiator proteins, it binds directly to the 5'-end of the 23S rRNA, where it nucleates assembly of the 50S subunit.</text>
</comment>
<dbReference type="InterPro" id="IPR057264">
    <property type="entry name" value="Ribosomal_uL24_C"/>
</dbReference>
<dbReference type="AlphaFoldDB" id="A0A9E6Y2B3"/>
<keyword evidence="3 9" id="KW-0699">rRNA-binding</keyword>
<keyword evidence="6 9" id="KW-0687">Ribonucleoprotein</keyword>
<evidence type="ECO:0000313" key="14">
    <source>
        <dbReference type="Proteomes" id="UP001162834"/>
    </source>
</evidence>
<dbReference type="RefSeq" id="WP_259312285.1">
    <property type="nucleotide sequence ID" value="NZ_CP087164.1"/>
</dbReference>
<dbReference type="Pfam" id="PF17136">
    <property type="entry name" value="ribosomal_L24"/>
    <property type="match status" value="1"/>
</dbReference>
<dbReference type="NCBIfam" id="TIGR01079">
    <property type="entry name" value="rplX_bact"/>
    <property type="match status" value="1"/>
</dbReference>
<proteinExistence type="inferred from homology"/>
<evidence type="ECO:0000256" key="9">
    <source>
        <dbReference type="HAMAP-Rule" id="MF_01326"/>
    </source>
</evidence>
<comment type="subunit">
    <text evidence="9">Part of the 50S ribosomal subunit.</text>
</comment>
<feature type="domain" description="KOW" evidence="12">
    <location>
        <begin position="6"/>
        <end position="33"/>
    </location>
</feature>
<dbReference type="GO" id="GO:0003735">
    <property type="term" value="F:structural constituent of ribosome"/>
    <property type="evidence" value="ECO:0007669"/>
    <property type="project" value="InterPro"/>
</dbReference>
<evidence type="ECO:0000256" key="5">
    <source>
        <dbReference type="ARBA" id="ARBA00022980"/>
    </source>
</evidence>
<organism evidence="13 14">
    <name type="scientific">Capillimicrobium parvum</name>
    <dbReference type="NCBI Taxonomy" id="2884022"/>
    <lineage>
        <taxon>Bacteria</taxon>
        <taxon>Bacillati</taxon>
        <taxon>Actinomycetota</taxon>
        <taxon>Thermoleophilia</taxon>
        <taxon>Solirubrobacterales</taxon>
        <taxon>Capillimicrobiaceae</taxon>
        <taxon>Capillimicrobium</taxon>
    </lineage>
</organism>
<evidence type="ECO:0000256" key="10">
    <source>
        <dbReference type="RuleBase" id="RU003477"/>
    </source>
</evidence>
<evidence type="ECO:0000313" key="13">
    <source>
        <dbReference type="EMBL" id="UGS38257.1"/>
    </source>
</evidence>
<dbReference type="InterPro" id="IPR005825">
    <property type="entry name" value="Ribosomal_uL24_CS"/>
</dbReference>
<keyword evidence="4 9" id="KW-0694">RNA-binding</keyword>
<keyword evidence="14" id="KW-1185">Reference proteome</keyword>
<dbReference type="InterPro" id="IPR041988">
    <property type="entry name" value="Ribosomal_uL24_KOW"/>
</dbReference>
<evidence type="ECO:0000256" key="7">
    <source>
        <dbReference type="ARBA" id="ARBA00035206"/>
    </source>
</evidence>
<evidence type="ECO:0000256" key="6">
    <source>
        <dbReference type="ARBA" id="ARBA00023274"/>
    </source>
</evidence>
<dbReference type="KEGG" id="sbae:DSM104329_04681"/>
<gene>
    <name evidence="9 13" type="primary">rplX</name>
    <name evidence="13" type="ORF">DSM104329_04681</name>
</gene>
<dbReference type="GO" id="GO:0006412">
    <property type="term" value="P:translation"/>
    <property type="evidence" value="ECO:0007669"/>
    <property type="project" value="UniProtKB-UniRule"/>
</dbReference>
<accession>A0A9E6Y2B3</accession>
<dbReference type="Proteomes" id="UP001162834">
    <property type="component" value="Chromosome"/>
</dbReference>
<dbReference type="SMART" id="SM00739">
    <property type="entry name" value="KOW"/>
    <property type="match status" value="1"/>
</dbReference>
<dbReference type="SUPFAM" id="SSF50104">
    <property type="entry name" value="Translation proteins SH3-like domain"/>
    <property type="match status" value="1"/>
</dbReference>
<evidence type="ECO:0000256" key="3">
    <source>
        <dbReference type="ARBA" id="ARBA00022730"/>
    </source>
</evidence>
<dbReference type="Gene3D" id="2.30.30.30">
    <property type="match status" value="1"/>
</dbReference>
<dbReference type="Pfam" id="PF00467">
    <property type="entry name" value="KOW"/>
    <property type="match status" value="1"/>
</dbReference>
<dbReference type="InterPro" id="IPR003256">
    <property type="entry name" value="Ribosomal_uL24"/>
</dbReference>
<dbReference type="GO" id="GO:1990904">
    <property type="term" value="C:ribonucleoprotein complex"/>
    <property type="evidence" value="ECO:0007669"/>
    <property type="project" value="UniProtKB-KW"/>
</dbReference>
<comment type="similarity">
    <text evidence="2 9 10">Belongs to the universal ribosomal protein uL24 family.</text>
</comment>
<dbReference type="GO" id="GO:0019843">
    <property type="term" value="F:rRNA binding"/>
    <property type="evidence" value="ECO:0007669"/>
    <property type="project" value="UniProtKB-UniRule"/>
</dbReference>
<sequence>MAASLKIRRDDEVVVISGKDRGKTGRVLRVEPKKERVYVEGLNIVKRHQKPSAMNPNAQAGVIEREGPIHVSNVALVDPKDKKPTRVGIKREGGKRFRVARRSDTQID</sequence>
<dbReference type="HAMAP" id="MF_01326_B">
    <property type="entry name" value="Ribosomal_uL24_B"/>
    <property type="match status" value="1"/>
</dbReference>
<protein>
    <recommendedName>
        <fullName evidence="7 9">Large ribosomal subunit protein uL24</fullName>
    </recommendedName>
</protein>
<evidence type="ECO:0000256" key="2">
    <source>
        <dbReference type="ARBA" id="ARBA00010618"/>
    </source>
</evidence>
<evidence type="ECO:0000256" key="4">
    <source>
        <dbReference type="ARBA" id="ARBA00022884"/>
    </source>
</evidence>
<dbReference type="PANTHER" id="PTHR12903">
    <property type="entry name" value="MITOCHONDRIAL RIBOSOMAL PROTEIN L24"/>
    <property type="match status" value="1"/>
</dbReference>
<evidence type="ECO:0000256" key="8">
    <source>
        <dbReference type="ARBA" id="ARBA00058688"/>
    </source>
</evidence>